<dbReference type="InterPro" id="IPR039439">
    <property type="entry name" value="SH3b1_dom"/>
</dbReference>
<keyword evidence="4" id="KW-0788">Thiol protease</keyword>
<evidence type="ECO:0000313" key="11">
    <source>
        <dbReference type="Proteomes" id="UP000002710"/>
    </source>
</evidence>
<dbReference type="HOGENOM" id="CLU_028171_1_0_7"/>
<evidence type="ECO:0000256" key="2">
    <source>
        <dbReference type="ARBA" id="ARBA00022670"/>
    </source>
</evidence>
<feature type="domain" description="SH3b2-type SH3" evidence="9">
    <location>
        <begin position="212"/>
        <end position="258"/>
    </location>
</feature>
<evidence type="ECO:0000256" key="1">
    <source>
        <dbReference type="ARBA" id="ARBA00007074"/>
    </source>
</evidence>
<keyword evidence="11" id="KW-1185">Reference proteome</keyword>
<evidence type="ECO:0000259" key="8">
    <source>
        <dbReference type="Pfam" id="PF12913"/>
    </source>
</evidence>
<dbReference type="eggNOG" id="COG0791">
    <property type="taxonomic scope" value="Bacteria"/>
</dbReference>
<evidence type="ECO:0000256" key="3">
    <source>
        <dbReference type="ARBA" id="ARBA00022801"/>
    </source>
</evidence>
<proteinExistence type="inferred from homology"/>
<keyword evidence="2" id="KW-0645">Protease</keyword>
<dbReference type="Proteomes" id="UP000002710">
    <property type="component" value="Chromosome"/>
</dbReference>
<evidence type="ECO:0000259" key="7">
    <source>
        <dbReference type="Pfam" id="PF12912"/>
    </source>
</evidence>
<feature type="domain" description="NLPC/P60 N-terminal" evidence="7">
    <location>
        <begin position="10"/>
        <end position="129"/>
    </location>
</feature>
<feature type="domain" description="NlpC/P60" evidence="6">
    <location>
        <begin position="308"/>
        <end position="387"/>
    </location>
</feature>
<dbReference type="GO" id="GO:0008234">
    <property type="term" value="F:cysteine-type peptidase activity"/>
    <property type="evidence" value="ECO:0007669"/>
    <property type="project" value="UniProtKB-KW"/>
</dbReference>
<feature type="chain" id="PRO_5004219980" evidence="5">
    <location>
        <begin position="20"/>
        <end position="457"/>
    </location>
</feature>
<sequence>MISLRVVCVLLGCMLLAGGCAPRVVQPPFPAPPAVRDIDCLEQDLMVYARALPQPDAPLLTLQDQERQTGFFLRRFFAAWDMRAPSMPRHTMFADLRATLDGKGWGANLLPVPPARTESLWQRCRTGEYPSLAVPAIITGNTSLRMAPDDEPFFRDPARAGEGYPFDYFQYSALWAGMPVFVVHASSDGGWLLCETPLAAGWVRARDVAYVDSGFMNAYRTGMYAAVVADDTPLRTAEGRWVLTAHTGAVFPVDKADAAGLVLRVPVRGADGGAGIRLVHVSYGAAARMPLPLTPVAVAMVGNGMMRQPYGWGGLLENRDCSAAMHDLFAPFGIWLPRNSSQQARAGALVSLEEMTPPQREAHILEQGVPFFSFIWMRGHIGLYLGPDRQDCAAGKPLMFHNVWGIRTGGGRAPEGRLVIGRAVVTTLHAGEEYPQVRKNWMLDRIRGLTLLPPQVP</sequence>
<dbReference type="InterPro" id="IPR038765">
    <property type="entry name" value="Papain-like_cys_pep_sf"/>
</dbReference>
<dbReference type="PIRSF" id="PIRSF019015">
    <property type="entry name" value="P60_peptidase_YkfC"/>
    <property type="match status" value="1"/>
</dbReference>
<keyword evidence="5" id="KW-0732">Signal</keyword>
<dbReference type="InterPro" id="IPR000064">
    <property type="entry name" value="NLP_P60_dom"/>
</dbReference>
<dbReference type="InterPro" id="IPR025606">
    <property type="entry name" value="NLPC/P60_N_dom"/>
</dbReference>
<evidence type="ECO:0000256" key="4">
    <source>
        <dbReference type="ARBA" id="ARBA00022807"/>
    </source>
</evidence>
<dbReference type="Pfam" id="PF12912">
    <property type="entry name" value="N_NLPC_P60"/>
    <property type="match status" value="1"/>
</dbReference>
<dbReference type="SUPFAM" id="SSF54001">
    <property type="entry name" value="Cysteine proteinases"/>
    <property type="match status" value="1"/>
</dbReference>
<feature type="signal peptide" evidence="5">
    <location>
        <begin position="1"/>
        <end position="19"/>
    </location>
</feature>
<dbReference type="KEGG" id="dde:Dde_2724"/>
<evidence type="ECO:0000313" key="10">
    <source>
        <dbReference type="EMBL" id="ABB39520.1"/>
    </source>
</evidence>
<evidence type="ECO:0000259" key="9">
    <source>
        <dbReference type="Pfam" id="PF12914"/>
    </source>
</evidence>
<organism evidence="10 11">
    <name type="scientific">Oleidesulfovibrio alaskensis (strain ATCC BAA-1058 / DSM 17464 / G20)</name>
    <name type="common">Desulfovibrio alaskensis</name>
    <dbReference type="NCBI Taxonomy" id="207559"/>
    <lineage>
        <taxon>Bacteria</taxon>
        <taxon>Pseudomonadati</taxon>
        <taxon>Thermodesulfobacteriota</taxon>
        <taxon>Desulfovibrionia</taxon>
        <taxon>Desulfovibrionales</taxon>
        <taxon>Desulfovibrionaceae</taxon>
        <taxon>Oleidesulfovibrio</taxon>
    </lineage>
</organism>
<keyword evidence="3" id="KW-0378">Hydrolase</keyword>
<dbReference type="Pfam" id="PF12914">
    <property type="entry name" value="SH3_7"/>
    <property type="match status" value="1"/>
</dbReference>
<dbReference type="RefSeq" id="WP_011368545.1">
    <property type="nucleotide sequence ID" value="NC_007519.1"/>
</dbReference>
<dbReference type="InterPro" id="IPR027017">
    <property type="entry name" value="P60_peptidase_YkfC"/>
</dbReference>
<dbReference type="Pfam" id="PF00877">
    <property type="entry name" value="NLPC_P60"/>
    <property type="match status" value="1"/>
</dbReference>
<evidence type="ECO:0000256" key="5">
    <source>
        <dbReference type="SAM" id="SignalP"/>
    </source>
</evidence>
<feature type="domain" description="SH3b1" evidence="8">
    <location>
        <begin position="152"/>
        <end position="204"/>
    </location>
</feature>
<gene>
    <name evidence="10" type="ordered locus">Dde_2724</name>
</gene>
<comment type="similarity">
    <text evidence="1">Belongs to the peptidase C40 family.</text>
</comment>
<reference evidence="10 11" key="1">
    <citation type="journal article" date="2011" name="J. Bacteriol.">
        <title>Complete genome sequence and updated annotation of Desulfovibrio alaskensis G20.</title>
        <authorList>
            <person name="Hauser L.J."/>
            <person name="Land M.L."/>
            <person name="Brown S.D."/>
            <person name="Larimer F."/>
            <person name="Keller K.L."/>
            <person name="Rapp-Giles B.J."/>
            <person name="Price M.N."/>
            <person name="Lin M."/>
            <person name="Bruce D.C."/>
            <person name="Detter J.C."/>
            <person name="Tapia R."/>
            <person name="Han C.S."/>
            <person name="Goodwin L.A."/>
            <person name="Cheng J.F."/>
            <person name="Pitluck S."/>
            <person name="Copeland A."/>
            <person name="Lucas S."/>
            <person name="Nolan M."/>
            <person name="Lapidus A.L."/>
            <person name="Palumbo A.V."/>
            <person name="Wall J.D."/>
        </authorList>
    </citation>
    <scope>NUCLEOTIDE SEQUENCE [LARGE SCALE GENOMIC DNA]</scope>
    <source>
        <strain evidence="11">ATCC BAA 1058 / DSM 17464 / G20</strain>
    </source>
</reference>
<dbReference type="Pfam" id="PF12913">
    <property type="entry name" value="SH3_6"/>
    <property type="match status" value="1"/>
</dbReference>
<dbReference type="GO" id="GO:0006508">
    <property type="term" value="P:proteolysis"/>
    <property type="evidence" value="ECO:0007669"/>
    <property type="project" value="UniProtKB-KW"/>
</dbReference>
<dbReference type="Gene3D" id="3.90.1720.10">
    <property type="entry name" value="endopeptidase domain like (from Nostoc punctiforme)"/>
    <property type="match status" value="1"/>
</dbReference>
<name>Q30XS6_OLEA2</name>
<protein>
    <submittedName>
        <fullName evidence="10">NLP/P60 protein</fullName>
    </submittedName>
</protein>
<evidence type="ECO:0000259" key="6">
    <source>
        <dbReference type="Pfam" id="PF00877"/>
    </source>
</evidence>
<dbReference type="AlphaFoldDB" id="Q30XS6"/>
<dbReference type="STRING" id="207559.Dde_2724"/>
<dbReference type="EMBL" id="CP000112">
    <property type="protein sequence ID" value="ABB39520.1"/>
    <property type="molecule type" value="Genomic_DNA"/>
</dbReference>
<dbReference type="PROSITE" id="PS51257">
    <property type="entry name" value="PROKAR_LIPOPROTEIN"/>
    <property type="match status" value="1"/>
</dbReference>
<dbReference type="InterPro" id="IPR026864">
    <property type="entry name" value="SH3b2-type_SH3"/>
</dbReference>
<accession>Q30XS6</accession>